<dbReference type="AlphaFoldDB" id="A0A4R8IF64"/>
<evidence type="ECO:0000313" key="1">
    <source>
        <dbReference type="EMBL" id="TDX84054.1"/>
    </source>
</evidence>
<sequence>MKKAKQINPKKKMKSNTSIPDIHIDTLGTVTNIRTNKILKVGKRGYFTYKDKPINLPKLMLETFNKNPVRNGHIIFKDGNKKNYNISNLEYQTKLSVVEPPTDTDILNVINYYCRHDKLNNLRDVFRYRMNLLAVLSVRNFFLEYKGTQNLDIFKDYATAFAPGFLTLSKKHKITLLESKRTIYFFLNKLISDCKNDGTIL</sequence>
<dbReference type="InterPro" id="IPR044925">
    <property type="entry name" value="His-Me_finger_sf"/>
</dbReference>
<dbReference type="SUPFAM" id="SSF54060">
    <property type="entry name" value="His-Me finger endonucleases"/>
    <property type="match status" value="1"/>
</dbReference>
<dbReference type="Gene3D" id="3.90.75.20">
    <property type="match status" value="1"/>
</dbReference>
<proteinExistence type="predicted"/>
<dbReference type="EMBL" id="SOEO01000002">
    <property type="protein sequence ID" value="TDX84054.1"/>
    <property type="molecule type" value="Genomic_DNA"/>
</dbReference>
<dbReference type="OrthoDB" id="1335595at2"/>
<evidence type="ECO:0000313" key="2">
    <source>
        <dbReference type="Proteomes" id="UP000295313"/>
    </source>
</evidence>
<accession>A0A4R8IF64</accession>
<protein>
    <recommendedName>
        <fullName evidence="3">HNH endonuclease</fullName>
    </recommendedName>
</protein>
<comment type="caution">
    <text evidence="1">The sequence shown here is derived from an EMBL/GenBank/DDBJ whole genome shotgun (WGS) entry which is preliminary data.</text>
</comment>
<reference evidence="1 2" key="1">
    <citation type="submission" date="2019-03" db="EMBL/GenBank/DDBJ databases">
        <title>Genomic Encyclopedia of Type Strains, Phase III (KMG-III): the genomes of soil and plant-associated and newly described type strains.</title>
        <authorList>
            <person name="Whitman W."/>
        </authorList>
    </citation>
    <scope>NUCLEOTIDE SEQUENCE [LARGE SCALE GENOMIC DNA]</scope>
    <source>
        <strain evidence="1 2">CGMCC 1.12802</strain>
    </source>
</reference>
<organism evidence="1 2">
    <name type="scientific">Epilithonimonas xixisoli</name>
    <dbReference type="NCBI Taxonomy" id="1476462"/>
    <lineage>
        <taxon>Bacteria</taxon>
        <taxon>Pseudomonadati</taxon>
        <taxon>Bacteroidota</taxon>
        <taxon>Flavobacteriia</taxon>
        <taxon>Flavobacteriales</taxon>
        <taxon>Weeksellaceae</taxon>
        <taxon>Chryseobacterium group</taxon>
        <taxon>Epilithonimonas</taxon>
    </lineage>
</organism>
<dbReference type="Proteomes" id="UP000295313">
    <property type="component" value="Unassembled WGS sequence"/>
</dbReference>
<evidence type="ECO:0008006" key="3">
    <source>
        <dbReference type="Google" id="ProtNLM"/>
    </source>
</evidence>
<keyword evidence="2" id="KW-1185">Reference proteome</keyword>
<gene>
    <name evidence="1" type="ORF">B0I22_1648</name>
</gene>
<dbReference type="RefSeq" id="WP_133944101.1">
    <property type="nucleotide sequence ID" value="NZ_SOEO01000002.1"/>
</dbReference>
<name>A0A4R8IF64_9FLAO</name>